<name>A0AA41QZX9_9BACT</name>
<comment type="caution">
    <text evidence="10">The sequence shown here is derived from an EMBL/GenBank/DDBJ whole genome shotgun (WGS) entry which is preliminary data.</text>
</comment>
<dbReference type="Gene3D" id="1.20.1530.20">
    <property type="match status" value="1"/>
</dbReference>
<feature type="transmembrane region" description="Helical" evidence="9">
    <location>
        <begin position="75"/>
        <end position="96"/>
    </location>
</feature>
<evidence type="ECO:0008006" key="12">
    <source>
        <dbReference type="Google" id="ProtNLM"/>
    </source>
</evidence>
<dbReference type="PANTHER" id="PTHR43057">
    <property type="entry name" value="ARSENITE EFFLUX TRANSPORTER"/>
    <property type="match status" value="1"/>
</dbReference>
<dbReference type="GO" id="GO:0005886">
    <property type="term" value="C:plasma membrane"/>
    <property type="evidence" value="ECO:0007669"/>
    <property type="project" value="UniProtKB-SubCell"/>
</dbReference>
<protein>
    <recommendedName>
        <fullName evidence="12">Sodium Bile acid symporter family protein</fullName>
    </recommendedName>
</protein>
<organism evidence="10 11">
    <name type="scientific">Desulfatitalea alkaliphila</name>
    <dbReference type="NCBI Taxonomy" id="2929485"/>
    <lineage>
        <taxon>Bacteria</taxon>
        <taxon>Pseudomonadati</taxon>
        <taxon>Thermodesulfobacteriota</taxon>
        <taxon>Desulfobacteria</taxon>
        <taxon>Desulfobacterales</taxon>
        <taxon>Desulfosarcinaceae</taxon>
        <taxon>Desulfatitalea</taxon>
    </lineage>
</organism>
<keyword evidence="4" id="KW-1003">Cell membrane</keyword>
<feature type="transmembrane region" description="Helical" evidence="9">
    <location>
        <begin position="135"/>
        <end position="155"/>
    </location>
</feature>
<keyword evidence="5 9" id="KW-0812">Transmembrane</keyword>
<keyword evidence="6 9" id="KW-1133">Transmembrane helix</keyword>
<evidence type="ECO:0000256" key="4">
    <source>
        <dbReference type="ARBA" id="ARBA00022475"/>
    </source>
</evidence>
<keyword evidence="11" id="KW-1185">Reference proteome</keyword>
<evidence type="ECO:0000256" key="2">
    <source>
        <dbReference type="ARBA" id="ARBA00010110"/>
    </source>
</evidence>
<keyword evidence="7 9" id="KW-0472">Membrane</keyword>
<evidence type="ECO:0000256" key="8">
    <source>
        <dbReference type="SAM" id="MobiDB-lite"/>
    </source>
</evidence>
<evidence type="ECO:0000256" key="7">
    <source>
        <dbReference type="ARBA" id="ARBA00023136"/>
    </source>
</evidence>
<feature type="transmembrane region" description="Helical" evidence="9">
    <location>
        <begin position="108"/>
        <end position="129"/>
    </location>
</feature>
<accession>A0AA41QZX9</accession>
<comment type="subcellular location">
    <subcellularLocation>
        <location evidence="1">Cell membrane</location>
        <topology evidence="1">Multi-pass membrane protein</topology>
    </subcellularLocation>
</comment>
<dbReference type="InterPro" id="IPR002657">
    <property type="entry name" value="BilAc:Na_symport/Acr3"/>
</dbReference>
<dbReference type="GO" id="GO:0015297">
    <property type="term" value="F:antiporter activity"/>
    <property type="evidence" value="ECO:0007669"/>
    <property type="project" value="InterPro"/>
</dbReference>
<dbReference type="InterPro" id="IPR004706">
    <property type="entry name" value="Arsenical-R_Acr3"/>
</dbReference>
<sequence length="186" mass="19992">MDVLLVMRQIVVIVFLPMAAGFLTQQILVKRYGMADFQQRMAPRFPALSTVGVVGIVFIAIALKAKGIAASPQQLGYILLPLTAIYGFNFLLSTLVGRFLLPRDDAIALVYGSVMRNLSIALAIAINAFGPQGSSAALVVAIAYIVQVQSAAWYVRLTDRLFGPAEAAPPPAEDCRPPAHAAQRPR</sequence>
<dbReference type="InterPro" id="IPR038770">
    <property type="entry name" value="Na+/solute_symporter_sf"/>
</dbReference>
<evidence type="ECO:0000256" key="9">
    <source>
        <dbReference type="SAM" id="Phobius"/>
    </source>
</evidence>
<dbReference type="Pfam" id="PF01758">
    <property type="entry name" value="SBF"/>
    <property type="match status" value="1"/>
</dbReference>
<keyword evidence="3" id="KW-0813">Transport</keyword>
<evidence type="ECO:0000313" key="11">
    <source>
        <dbReference type="Proteomes" id="UP001165427"/>
    </source>
</evidence>
<dbReference type="AlphaFoldDB" id="A0AA41QZX9"/>
<dbReference type="EMBL" id="JALJRB010000002">
    <property type="protein sequence ID" value="MCJ8499537.1"/>
    <property type="molecule type" value="Genomic_DNA"/>
</dbReference>
<evidence type="ECO:0000313" key="10">
    <source>
        <dbReference type="EMBL" id="MCJ8499537.1"/>
    </source>
</evidence>
<evidence type="ECO:0000256" key="1">
    <source>
        <dbReference type="ARBA" id="ARBA00004651"/>
    </source>
</evidence>
<proteinExistence type="inferred from homology"/>
<dbReference type="GO" id="GO:0015104">
    <property type="term" value="F:antimonite transmembrane transporter activity"/>
    <property type="evidence" value="ECO:0007669"/>
    <property type="project" value="TreeGrafter"/>
</dbReference>
<dbReference type="PANTHER" id="PTHR43057:SF1">
    <property type="entry name" value="ARSENICAL-RESISTANCE PROTEIN 3"/>
    <property type="match status" value="1"/>
</dbReference>
<reference evidence="10" key="1">
    <citation type="submission" date="2022-04" db="EMBL/GenBank/DDBJ databases">
        <title>Desulfatitalea alkaliphila sp. nov., a novel anaerobic sulfate-reducing bacterium isolated from terrestrial mud volcano, Taman Peninsula, Russia.</title>
        <authorList>
            <person name="Khomyakova M.A."/>
            <person name="Merkel A.Y."/>
            <person name="Slobodkin A.I."/>
        </authorList>
    </citation>
    <scope>NUCLEOTIDE SEQUENCE</scope>
    <source>
        <strain evidence="10">M08but</strain>
    </source>
</reference>
<dbReference type="GO" id="GO:0015105">
    <property type="term" value="F:arsenite transmembrane transporter activity"/>
    <property type="evidence" value="ECO:0007669"/>
    <property type="project" value="TreeGrafter"/>
</dbReference>
<comment type="similarity">
    <text evidence="2">Belongs to the arsenical resistance-3 (ACR3) (TC 2.A.59) family.</text>
</comment>
<evidence type="ECO:0000256" key="6">
    <source>
        <dbReference type="ARBA" id="ARBA00022989"/>
    </source>
</evidence>
<evidence type="ECO:0000256" key="5">
    <source>
        <dbReference type="ARBA" id="ARBA00022692"/>
    </source>
</evidence>
<evidence type="ECO:0000256" key="3">
    <source>
        <dbReference type="ARBA" id="ARBA00022448"/>
    </source>
</evidence>
<feature type="transmembrane region" description="Helical" evidence="9">
    <location>
        <begin position="45"/>
        <end position="63"/>
    </location>
</feature>
<feature type="region of interest" description="Disordered" evidence="8">
    <location>
        <begin position="167"/>
        <end position="186"/>
    </location>
</feature>
<feature type="transmembrane region" description="Helical" evidence="9">
    <location>
        <begin position="6"/>
        <end position="24"/>
    </location>
</feature>
<gene>
    <name evidence="10" type="ORF">MRX98_03045</name>
</gene>
<dbReference type="Proteomes" id="UP001165427">
    <property type="component" value="Unassembled WGS sequence"/>
</dbReference>